<comment type="caution">
    <text evidence="1">The sequence shown here is derived from an EMBL/GenBank/DDBJ whole genome shotgun (WGS) entry which is preliminary data.</text>
</comment>
<reference evidence="1 2" key="1">
    <citation type="submission" date="2024-02" db="EMBL/GenBank/DDBJ databases">
        <title>Adaptive strategies in a cosmopolitan and abundant soil bacterium.</title>
        <authorList>
            <person name="Carini P."/>
        </authorList>
    </citation>
    <scope>NUCLEOTIDE SEQUENCE [LARGE SCALE GENOMIC DNA]</scope>
    <source>
        <strain evidence="1 2">AZCC 1608</strain>
    </source>
</reference>
<keyword evidence="2" id="KW-1185">Reference proteome</keyword>
<protein>
    <recommendedName>
        <fullName evidence="3">Metallophosphoesterase</fullName>
    </recommendedName>
</protein>
<accession>A0ABU8BHR7</accession>
<proteinExistence type="predicted"/>
<evidence type="ECO:0000313" key="1">
    <source>
        <dbReference type="EMBL" id="MEH2558085.1"/>
    </source>
</evidence>
<gene>
    <name evidence="1" type="ORF">V1286_005614</name>
</gene>
<dbReference type="RefSeq" id="WP_334484915.1">
    <property type="nucleotide sequence ID" value="NZ_JAZHRV010000001.1"/>
</dbReference>
<name>A0ABU8BHR7_9BRAD</name>
<sequence>MIYPVQRCAAAAHVKSRESVLVRCFFCPDIILNQPASAGERSGRDEDLFYGWSTVPAPIAREAFQGFSPRTRIIYSSDVHLNTECERMK</sequence>
<evidence type="ECO:0008006" key="3">
    <source>
        <dbReference type="Google" id="ProtNLM"/>
    </source>
</evidence>
<evidence type="ECO:0000313" key="2">
    <source>
        <dbReference type="Proteomes" id="UP001364224"/>
    </source>
</evidence>
<dbReference type="Proteomes" id="UP001364224">
    <property type="component" value="Unassembled WGS sequence"/>
</dbReference>
<organism evidence="1 2">
    <name type="scientific">Bradyrhizobium algeriense</name>
    <dbReference type="NCBI Taxonomy" id="634784"/>
    <lineage>
        <taxon>Bacteria</taxon>
        <taxon>Pseudomonadati</taxon>
        <taxon>Pseudomonadota</taxon>
        <taxon>Alphaproteobacteria</taxon>
        <taxon>Hyphomicrobiales</taxon>
        <taxon>Nitrobacteraceae</taxon>
        <taxon>Bradyrhizobium</taxon>
    </lineage>
</organism>
<dbReference type="EMBL" id="JAZHRV010000001">
    <property type="protein sequence ID" value="MEH2558085.1"/>
    <property type="molecule type" value="Genomic_DNA"/>
</dbReference>